<dbReference type="Proteomes" id="UP000251960">
    <property type="component" value="Chromosome 9"/>
</dbReference>
<evidence type="ECO:0000259" key="11">
    <source>
        <dbReference type="Pfam" id="PF14416"/>
    </source>
</evidence>
<evidence type="ECO:0000256" key="4">
    <source>
        <dbReference type="ARBA" id="ARBA00022692"/>
    </source>
</evidence>
<dbReference type="InterPro" id="IPR025846">
    <property type="entry name" value="TBL_N"/>
</dbReference>
<evidence type="ECO:0000256" key="1">
    <source>
        <dbReference type="ARBA" id="ARBA00004323"/>
    </source>
</evidence>
<feature type="domain" description="Trichome birefringence-like C-terminal" evidence="10">
    <location>
        <begin position="111"/>
        <end position="393"/>
    </location>
</feature>
<comment type="subcellular location">
    <subcellularLocation>
        <location evidence="1">Golgi apparatus membrane</location>
        <topology evidence="1">Single-pass type II membrane protein</topology>
    </subcellularLocation>
</comment>
<evidence type="ECO:0000256" key="3">
    <source>
        <dbReference type="ARBA" id="ARBA00022679"/>
    </source>
</evidence>
<dbReference type="GO" id="GO:1990538">
    <property type="term" value="F:xylan O-acetyltransferase activity"/>
    <property type="evidence" value="ECO:0007669"/>
    <property type="project" value="UniProtKB-ARBA"/>
</dbReference>
<dbReference type="GO" id="GO:0000139">
    <property type="term" value="C:Golgi membrane"/>
    <property type="evidence" value="ECO:0007669"/>
    <property type="project" value="UniProtKB-SubCell"/>
</dbReference>
<dbReference type="PANTHER" id="PTHR32285:SF61">
    <property type="entry name" value="OS06G0272800 PROTEIN"/>
    <property type="match status" value="1"/>
</dbReference>
<comment type="similarity">
    <text evidence="2">Belongs to the PC-esterase family. TBL subfamily.</text>
</comment>
<feature type="domain" description="Trichome birefringence-like N-terminal" evidence="11">
    <location>
        <begin position="58"/>
        <end position="110"/>
    </location>
</feature>
<evidence type="ECO:0000256" key="7">
    <source>
        <dbReference type="ARBA" id="ARBA00023034"/>
    </source>
</evidence>
<proteinExistence type="inferred from homology"/>
<comment type="caution">
    <text evidence="12">The sequence shown here is derived from an EMBL/GenBank/DDBJ whole genome shotgun (WGS) entry which is preliminary data.</text>
</comment>
<dbReference type="InterPro" id="IPR026057">
    <property type="entry name" value="TBL_C"/>
</dbReference>
<feature type="transmembrane region" description="Helical" evidence="9">
    <location>
        <begin position="12"/>
        <end position="37"/>
    </location>
</feature>
<evidence type="ECO:0000256" key="2">
    <source>
        <dbReference type="ARBA" id="ARBA00007727"/>
    </source>
</evidence>
<evidence type="ECO:0000313" key="12">
    <source>
        <dbReference type="EMBL" id="PWZ06845.1"/>
    </source>
</evidence>
<keyword evidence="6 9" id="KW-1133">Transmembrane helix</keyword>
<sequence length="396" mass="44505">MMKNFHEIKLPYSTRCAILAAVLLVTTCLMILAFVILPDREMLPPPLVSDDHGGGNLSCNIFKGEWVPDPGAPRYTTETCPVIHGHYDCMRYGRPDLGFVRWRWRPEGCELPRFDAARFLRATRGKSMAFVGDSLARNQMHSLVCLLARAEQPAPWTNASYVFRFERHGLTVSLFWSPFLVRAVETDPDGPTRSGAGLWSLHLDEPDAGWAAHAAEFDYVVVSAGSWFFRPSMFHVHGRLVGCNGCLAPNVTDLTLRYSLRMAFRTALRAAVDAPGTGKRSGRTVVVRTLSPSHYENGDCARARPLRRGEWEMNAVEKDMYAIQAEEFGAARRVSNGARMLLLDATEAMALRPDAHPSKYRLWQPDRFNVSRDCLHWCLPGAMDACNDMLLHMLLH</sequence>
<dbReference type="AlphaFoldDB" id="A0A3L6DE75"/>
<evidence type="ECO:0000256" key="5">
    <source>
        <dbReference type="ARBA" id="ARBA00022968"/>
    </source>
</evidence>
<gene>
    <name evidence="12" type="primary">TBL19_2</name>
    <name evidence="12" type="ORF">Zm00014a_006501</name>
</gene>
<reference evidence="12 13" key="1">
    <citation type="journal article" date="2018" name="Nat. Genet.">
        <title>Extensive intraspecific gene order and gene structural variations between Mo17 and other maize genomes.</title>
        <authorList>
            <person name="Sun S."/>
            <person name="Zhou Y."/>
            <person name="Chen J."/>
            <person name="Shi J."/>
            <person name="Zhao H."/>
            <person name="Zhao H."/>
            <person name="Song W."/>
            <person name="Zhang M."/>
            <person name="Cui Y."/>
            <person name="Dong X."/>
            <person name="Liu H."/>
            <person name="Ma X."/>
            <person name="Jiao Y."/>
            <person name="Wang B."/>
            <person name="Wei X."/>
            <person name="Stein J.C."/>
            <person name="Glaubitz J.C."/>
            <person name="Lu F."/>
            <person name="Yu G."/>
            <person name="Liang C."/>
            <person name="Fengler K."/>
            <person name="Li B."/>
            <person name="Rafalski A."/>
            <person name="Schnable P.S."/>
            <person name="Ware D.H."/>
            <person name="Buckler E.S."/>
            <person name="Lai J."/>
        </authorList>
    </citation>
    <scope>NUCLEOTIDE SEQUENCE [LARGE SCALE GENOMIC DNA]</scope>
    <source>
        <strain evidence="13">cv. Missouri 17</strain>
        <tissue evidence="12">Seedling</tissue>
    </source>
</reference>
<dbReference type="Pfam" id="PF13839">
    <property type="entry name" value="PC-Esterase"/>
    <property type="match status" value="1"/>
</dbReference>
<keyword evidence="7" id="KW-0333">Golgi apparatus</keyword>
<keyword evidence="5" id="KW-0735">Signal-anchor</keyword>
<dbReference type="EMBL" id="NCVQ01000010">
    <property type="protein sequence ID" value="PWZ06845.1"/>
    <property type="molecule type" value="Genomic_DNA"/>
</dbReference>
<evidence type="ECO:0000259" key="10">
    <source>
        <dbReference type="Pfam" id="PF13839"/>
    </source>
</evidence>
<evidence type="ECO:0000313" key="13">
    <source>
        <dbReference type="Proteomes" id="UP000251960"/>
    </source>
</evidence>
<dbReference type="ExpressionAtlas" id="A0A3L6DE75">
    <property type="expression patterns" value="baseline and differential"/>
</dbReference>
<protein>
    <submittedName>
        <fullName evidence="12">Protein trichome birefringence-like 19</fullName>
    </submittedName>
</protein>
<keyword evidence="4 9" id="KW-0812">Transmembrane</keyword>
<evidence type="ECO:0000256" key="9">
    <source>
        <dbReference type="SAM" id="Phobius"/>
    </source>
</evidence>
<keyword evidence="8 9" id="KW-0472">Membrane</keyword>
<dbReference type="InterPro" id="IPR029962">
    <property type="entry name" value="TBL"/>
</dbReference>
<evidence type="ECO:0000256" key="6">
    <source>
        <dbReference type="ARBA" id="ARBA00022989"/>
    </source>
</evidence>
<organism evidence="12 13">
    <name type="scientific">Zea mays</name>
    <name type="common">Maize</name>
    <dbReference type="NCBI Taxonomy" id="4577"/>
    <lineage>
        <taxon>Eukaryota</taxon>
        <taxon>Viridiplantae</taxon>
        <taxon>Streptophyta</taxon>
        <taxon>Embryophyta</taxon>
        <taxon>Tracheophyta</taxon>
        <taxon>Spermatophyta</taxon>
        <taxon>Magnoliopsida</taxon>
        <taxon>Liliopsida</taxon>
        <taxon>Poales</taxon>
        <taxon>Poaceae</taxon>
        <taxon>PACMAD clade</taxon>
        <taxon>Panicoideae</taxon>
        <taxon>Andropogonodae</taxon>
        <taxon>Andropogoneae</taxon>
        <taxon>Tripsacinae</taxon>
        <taxon>Zea</taxon>
    </lineage>
</organism>
<dbReference type="PANTHER" id="PTHR32285">
    <property type="entry name" value="PROTEIN TRICHOME BIREFRINGENCE-LIKE 9-RELATED"/>
    <property type="match status" value="1"/>
</dbReference>
<keyword evidence="3" id="KW-0808">Transferase</keyword>
<evidence type="ECO:0000256" key="8">
    <source>
        <dbReference type="ARBA" id="ARBA00023136"/>
    </source>
</evidence>
<dbReference type="Pfam" id="PF14416">
    <property type="entry name" value="PMR5N"/>
    <property type="match status" value="1"/>
</dbReference>
<name>A0A3L6DE75_MAIZE</name>
<accession>A0A3L6DE75</accession>